<evidence type="ECO:0000313" key="10">
    <source>
        <dbReference type="Proteomes" id="UP000050828"/>
    </source>
</evidence>
<dbReference type="NCBIfam" id="TIGR00830">
    <property type="entry name" value="PTBA"/>
    <property type="match status" value="1"/>
</dbReference>
<dbReference type="Pfam" id="PF00358">
    <property type="entry name" value="PTS_EIIA_1"/>
    <property type="match status" value="1"/>
</dbReference>
<evidence type="ECO:0000256" key="3">
    <source>
        <dbReference type="ARBA" id="ARBA00022448"/>
    </source>
</evidence>
<dbReference type="InterPro" id="IPR050890">
    <property type="entry name" value="PTS_EIIA_component"/>
</dbReference>
<dbReference type="GO" id="GO:0005737">
    <property type="term" value="C:cytoplasm"/>
    <property type="evidence" value="ECO:0007669"/>
    <property type="project" value="UniProtKB-SubCell"/>
</dbReference>
<dbReference type="PROSITE" id="PS00371">
    <property type="entry name" value="PTS_EIIA_TYPE_1_HIS"/>
    <property type="match status" value="1"/>
</dbReference>
<dbReference type="RefSeq" id="WP_054644429.1">
    <property type="nucleotide sequence ID" value="NZ_AZDL01000012.1"/>
</dbReference>
<accession>A0AAJ0LFD8</accession>
<sequence>MKLFSRKPKELELHAIVDGPVIPLKQVTDAVFSTKMMGDGFAVNPSDSHIYSPVDGIISSVFPTKHALGITTKTGVELLLHLGLDTVELNGAPFTIHVQEGDPVTTDQLLVEIDLAALASAGKEATSMVIVTNIDDISGVNAPLTTSGHHGEVAQIINL</sequence>
<name>A0AAJ0LFD8_LATCU</name>
<dbReference type="SUPFAM" id="SSF51261">
    <property type="entry name" value="Duplicated hybrid motif"/>
    <property type="match status" value="1"/>
</dbReference>
<dbReference type="GO" id="GO:0005886">
    <property type="term" value="C:plasma membrane"/>
    <property type="evidence" value="ECO:0007669"/>
    <property type="project" value="UniProtKB-SubCell"/>
</dbReference>
<dbReference type="AlphaFoldDB" id="A0AAJ0LFD8"/>
<dbReference type="GO" id="GO:0009401">
    <property type="term" value="P:phosphoenolpyruvate-dependent sugar phosphotransferase system"/>
    <property type="evidence" value="ECO:0007669"/>
    <property type="project" value="UniProtKB-KW"/>
</dbReference>
<organism evidence="9 10">
    <name type="scientific">Latilactobacillus curvatus JCM 1096 = DSM 20019</name>
    <dbReference type="NCBI Taxonomy" id="1293592"/>
    <lineage>
        <taxon>Bacteria</taxon>
        <taxon>Bacillati</taxon>
        <taxon>Bacillota</taxon>
        <taxon>Bacilli</taxon>
        <taxon>Lactobacillales</taxon>
        <taxon>Lactobacillaceae</taxon>
        <taxon>Latilactobacillus</taxon>
    </lineage>
</organism>
<evidence type="ECO:0000256" key="4">
    <source>
        <dbReference type="ARBA" id="ARBA00022597"/>
    </source>
</evidence>
<gene>
    <name evidence="9" type="ORF">FC08_GL000232</name>
</gene>
<proteinExistence type="predicted"/>
<feature type="domain" description="PTS EIIA type-1" evidence="8">
    <location>
        <begin position="29"/>
        <end position="133"/>
    </location>
</feature>
<dbReference type="FunFam" id="2.70.70.10:FF:000001">
    <property type="entry name" value="PTS system glucose-specific IIA component"/>
    <property type="match status" value="1"/>
</dbReference>
<comment type="subcellular location">
    <subcellularLocation>
        <location evidence="2">Cell membrane</location>
        <topology evidence="2">Multi-pass membrane protein</topology>
    </subcellularLocation>
    <subcellularLocation>
        <location evidence="1">Cytoplasm</location>
    </subcellularLocation>
</comment>
<dbReference type="Proteomes" id="UP000050828">
    <property type="component" value="Unassembled WGS sequence"/>
</dbReference>
<dbReference type="PANTHER" id="PTHR45008:SF1">
    <property type="entry name" value="PTS SYSTEM GLUCOSE-SPECIFIC EIIA COMPONENT"/>
    <property type="match status" value="1"/>
</dbReference>
<evidence type="ECO:0000256" key="1">
    <source>
        <dbReference type="ARBA" id="ARBA00004496"/>
    </source>
</evidence>
<dbReference type="PROSITE" id="PS51093">
    <property type="entry name" value="PTS_EIIA_TYPE_1"/>
    <property type="match status" value="1"/>
</dbReference>
<evidence type="ECO:0000256" key="7">
    <source>
        <dbReference type="ARBA" id="ARBA00022777"/>
    </source>
</evidence>
<protein>
    <submittedName>
        <fullName evidence="9">Pts system, glucose glucoside-specific enzyme iia component</fullName>
    </submittedName>
</protein>
<evidence type="ECO:0000313" key="9">
    <source>
        <dbReference type="EMBL" id="KRK92978.1"/>
    </source>
</evidence>
<keyword evidence="7" id="KW-0418">Kinase</keyword>
<dbReference type="EMBL" id="AZDL01000012">
    <property type="protein sequence ID" value="KRK92978.1"/>
    <property type="molecule type" value="Genomic_DNA"/>
</dbReference>
<evidence type="ECO:0000256" key="6">
    <source>
        <dbReference type="ARBA" id="ARBA00022683"/>
    </source>
</evidence>
<reference evidence="9 10" key="1">
    <citation type="journal article" date="2015" name="Genome Announc.">
        <title>Expanding the biotechnology potential of lactobacilli through comparative genomics of 213 strains and associated genera.</title>
        <authorList>
            <person name="Sun Z."/>
            <person name="Harris H.M."/>
            <person name="McCann A."/>
            <person name="Guo C."/>
            <person name="Argimon S."/>
            <person name="Zhang W."/>
            <person name="Yang X."/>
            <person name="Jeffery I.B."/>
            <person name="Cooney J.C."/>
            <person name="Kagawa T.F."/>
            <person name="Liu W."/>
            <person name="Song Y."/>
            <person name="Salvetti E."/>
            <person name="Wrobel A."/>
            <person name="Rasinkangas P."/>
            <person name="Parkhill J."/>
            <person name="Rea M.C."/>
            <person name="O'Sullivan O."/>
            <person name="Ritari J."/>
            <person name="Douillard F.P."/>
            <person name="Paul Ross R."/>
            <person name="Yang R."/>
            <person name="Briner A.E."/>
            <person name="Felis G.E."/>
            <person name="de Vos W.M."/>
            <person name="Barrangou R."/>
            <person name="Klaenhammer T.R."/>
            <person name="Caufield P.W."/>
            <person name="Cui Y."/>
            <person name="Zhang H."/>
            <person name="O'Toole P.W."/>
        </authorList>
    </citation>
    <scope>NUCLEOTIDE SEQUENCE [LARGE SCALE GENOMIC DNA]</scope>
    <source>
        <strain evidence="9 10">DSM 20019</strain>
    </source>
</reference>
<dbReference type="GO" id="GO:0016301">
    <property type="term" value="F:kinase activity"/>
    <property type="evidence" value="ECO:0007669"/>
    <property type="project" value="UniProtKB-KW"/>
</dbReference>
<keyword evidence="3" id="KW-0813">Transport</keyword>
<keyword evidence="4" id="KW-0762">Sugar transport</keyword>
<evidence type="ECO:0000256" key="2">
    <source>
        <dbReference type="ARBA" id="ARBA00004651"/>
    </source>
</evidence>
<dbReference type="GeneID" id="49611488"/>
<keyword evidence="5" id="KW-0808">Transferase</keyword>
<evidence type="ECO:0000256" key="5">
    <source>
        <dbReference type="ARBA" id="ARBA00022679"/>
    </source>
</evidence>
<dbReference type="Gene3D" id="2.70.70.10">
    <property type="entry name" value="Glucose Permease (Domain IIA)"/>
    <property type="match status" value="1"/>
</dbReference>
<comment type="caution">
    <text evidence="9">The sequence shown here is derived from an EMBL/GenBank/DDBJ whole genome shotgun (WGS) entry which is preliminary data.</text>
</comment>
<dbReference type="PANTHER" id="PTHR45008">
    <property type="entry name" value="PTS SYSTEM GLUCOSE-SPECIFIC EIIA COMPONENT"/>
    <property type="match status" value="1"/>
</dbReference>
<dbReference type="InterPro" id="IPR001127">
    <property type="entry name" value="PTS_EIIA_1_perm"/>
</dbReference>
<keyword evidence="6" id="KW-0598">Phosphotransferase system</keyword>
<evidence type="ECO:0000259" key="8">
    <source>
        <dbReference type="PROSITE" id="PS51093"/>
    </source>
</evidence>
<dbReference type="InterPro" id="IPR011055">
    <property type="entry name" value="Dup_hybrid_motif"/>
</dbReference>